<dbReference type="InterPro" id="IPR050180">
    <property type="entry name" value="RNR_Ribonuclease"/>
</dbReference>
<dbReference type="PANTHER" id="PTHR23355">
    <property type="entry name" value="RIBONUCLEASE"/>
    <property type="match status" value="1"/>
</dbReference>
<keyword evidence="9" id="KW-1185">Reference proteome</keyword>
<dbReference type="SMART" id="SM00955">
    <property type="entry name" value="RNB"/>
    <property type="match status" value="1"/>
</dbReference>
<dbReference type="EMBL" id="CP080507">
    <property type="protein sequence ID" value="QYM80709.1"/>
    <property type="molecule type" value="Genomic_DNA"/>
</dbReference>
<comment type="subcellular location">
    <subcellularLocation>
        <location evidence="6">Cytoplasm</location>
    </subcellularLocation>
</comment>
<name>A0A8F9XN18_9BACT</name>
<keyword evidence="1 6" id="KW-0963">Cytoplasm</keyword>
<dbReference type="GO" id="GO:0003723">
    <property type="term" value="F:RNA binding"/>
    <property type="evidence" value="ECO:0007669"/>
    <property type="project" value="UniProtKB-UniRule"/>
</dbReference>
<dbReference type="PANTHER" id="PTHR23355:SF9">
    <property type="entry name" value="DIS3-LIKE EXONUCLEASE 2"/>
    <property type="match status" value="1"/>
</dbReference>
<keyword evidence="3 6" id="KW-0378">Hydrolase</keyword>
<dbReference type="HAMAP" id="MF_01895">
    <property type="entry name" value="RNase_R"/>
    <property type="match status" value="1"/>
</dbReference>
<dbReference type="InterPro" id="IPR001900">
    <property type="entry name" value="RNase_II/R"/>
</dbReference>
<dbReference type="Pfam" id="PF17876">
    <property type="entry name" value="CSD2"/>
    <property type="match status" value="1"/>
</dbReference>
<dbReference type="InterPro" id="IPR012340">
    <property type="entry name" value="NA-bd_OB-fold"/>
</dbReference>
<dbReference type="InterPro" id="IPR003029">
    <property type="entry name" value="S1_domain"/>
</dbReference>
<dbReference type="GO" id="GO:0005829">
    <property type="term" value="C:cytosol"/>
    <property type="evidence" value="ECO:0007669"/>
    <property type="project" value="TreeGrafter"/>
</dbReference>
<comment type="catalytic activity">
    <reaction evidence="6">
        <text>Exonucleolytic cleavage in the 3'- to 5'-direction to yield nucleoside 5'-phosphates.</text>
        <dbReference type="EC" id="3.1.13.1"/>
    </reaction>
</comment>
<dbReference type="KEGG" id="ole:K0B96_08955"/>
<dbReference type="InterPro" id="IPR011805">
    <property type="entry name" value="RNase_R"/>
</dbReference>
<dbReference type="EC" id="3.1.13.1" evidence="6"/>
<evidence type="ECO:0000256" key="1">
    <source>
        <dbReference type="ARBA" id="ARBA00022490"/>
    </source>
</evidence>
<evidence type="ECO:0000313" key="8">
    <source>
        <dbReference type="EMBL" id="QYM80709.1"/>
    </source>
</evidence>
<organism evidence="8 9">
    <name type="scientific">Horticoccus luteus</name>
    <dbReference type="NCBI Taxonomy" id="2862869"/>
    <lineage>
        <taxon>Bacteria</taxon>
        <taxon>Pseudomonadati</taxon>
        <taxon>Verrucomicrobiota</taxon>
        <taxon>Opitutia</taxon>
        <taxon>Opitutales</taxon>
        <taxon>Opitutaceae</taxon>
        <taxon>Horticoccus</taxon>
    </lineage>
</organism>
<dbReference type="Pfam" id="PF00575">
    <property type="entry name" value="S1"/>
    <property type="match status" value="1"/>
</dbReference>
<evidence type="ECO:0000256" key="6">
    <source>
        <dbReference type="HAMAP-Rule" id="MF_01895"/>
    </source>
</evidence>
<comment type="function">
    <text evidence="6">3'-5' exoribonuclease that releases 5'-nucleoside monophosphates and is involved in maturation of structured RNAs.</text>
</comment>
<keyword evidence="4 6" id="KW-0269">Exonuclease</keyword>
<evidence type="ECO:0000259" key="7">
    <source>
        <dbReference type="PROSITE" id="PS50126"/>
    </source>
</evidence>
<proteinExistence type="inferred from homology"/>
<evidence type="ECO:0000313" key="9">
    <source>
        <dbReference type="Proteomes" id="UP000825051"/>
    </source>
</evidence>
<evidence type="ECO:0000256" key="3">
    <source>
        <dbReference type="ARBA" id="ARBA00022801"/>
    </source>
</evidence>
<dbReference type="Proteomes" id="UP000825051">
    <property type="component" value="Chromosome"/>
</dbReference>
<evidence type="ECO:0000256" key="5">
    <source>
        <dbReference type="ARBA" id="ARBA00022884"/>
    </source>
</evidence>
<dbReference type="GO" id="GO:0006402">
    <property type="term" value="P:mRNA catabolic process"/>
    <property type="evidence" value="ECO:0007669"/>
    <property type="project" value="TreeGrafter"/>
</dbReference>
<feature type="domain" description="S1 motif" evidence="7">
    <location>
        <begin position="663"/>
        <end position="744"/>
    </location>
</feature>
<keyword evidence="2 6" id="KW-0540">Nuclease</keyword>
<reference evidence="8" key="1">
    <citation type="submission" date="2021-08" db="EMBL/GenBank/DDBJ databases">
        <title>Genome of a novel bacterium of the phylum Verrucomicrobia, Oleiharenicola sp. KSB-15.</title>
        <authorList>
            <person name="Chung J.-H."/>
            <person name="Ahn J.-H."/>
            <person name="Yoon Y."/>
            <person name="Kim D.-Y."/>
            <person name="An S.-H."/>
            <person name="Park I."/>
            <person name="Yeon J."/>
        </authorList>
    </citation>
    <scope>NUCLEOTIDE SEQUENCE</scope>
    <source>
        <strain evidence="8">KSB-15</strain>
    </source>
</reference>
<dbReference type="CDD" id="cd04471">
    <property type="entry name" value="S1_RNase_R"/>
    <property type="match status" value="1"/>
</dbReference>
<keyword evidence="5 6" id="KW-0694">RNA-binding</keyword>
<dbReference type="Pfam" id="PF00773">
    <property type="entry name" value="RNB"/>
    <property type="match status" value="1"/>
</dbReference>
<dbReference type="RefSeq" id="WP_220166291.1">
    <property type="nucleotide sequence ID" value="NZ_CP080507.1"/>
</dbReference>
<evidence type="ECO:0000256" key="4">
    <source>
        <dbReference type="ARBA" id="ARBA00022839"/>
    </source>
</evidence>
<dbReference type="AlphaFoldDB" id="A0A8F9XN18"/>
<evidence type="ECO:0000256" key="2">
    <source>
        <dbReference type="ARBA" id="ARBA00022722"/>
    </source>
</evidence>
<dbReference type="InterPro" id="IPR040476">
    <property type="entry name" value="CSD2"/>
</dbReference>
<protein>
    <recommendedName>
        <fullName evidence="6">Ribonuclease R</fullName>
        <shortName evidence="6">RNase R</shortName>
        <ecNumber evidence="6">3.1.13.1</ecNumber>
    </recommendedName>
</protein>
<dbReference type="Gene3D" id="2.40.50.140">
    <property type="entry name" value="Nucleic acid-binding proteins"/>
    <property type="match status" value="1"/>
</dbReference>
<dbReference type="PROSITE" id="PS01175">
    <property type="entry name" value="RIBONUCLEASE_II"/>
    <property type="match status" value="1"/>
</dbReference>
<comment type="similarity">
    <text evidence="6">Belongs to the RNR ribonuclease family. RNase R subfamily.</text>
</comment>
<dbReference type="InterPro" id="IPR022966">
    <property type="entry name" value="RNase_II/R_CS"/>
</dbReference>
<accession>A0A8F9XN18</accession>
<gene>
    <name evidence="6" type="primary">rnr</name>
    <name evidence="8" type="ORF">K0B96_08955</name>
</gene>
<dbReference type="SUPFAM" id="SSF50249">
    <property type="entry name" value="Nucleic acid-binding proteins"/>
    <property type="match status" value="2"/>
</dbReference>
<dbReference type="PROSITE" id="PS50126">
    <property type="entry name" value="S1"/>
    <property type="match status" value="1"/>
</dbReference>
<dbReference type="GO" id="GO:0008859">
    <property type="term" value="F:exoribonuclease II activity"/>
    <property type="evidence" value="ECO:0007669"/>
    <property type="project" value="UniProtKB-UniRule"/>
</dbReference>
<sequence length="745" mass="84383">MQLRDRILARLREPDYQPANELALSRQLGLNKKQRATLNFEVRRLLASGQLARVQGDRLGLPRATAEHAGRLMFRQGGSAYIIPDVPSGTPPVDPIQIAPDDTDVAFHGDRVAYTILKGVKTRRPGETAGRVLRVISRDRATIVGNLGRSGRDWLVAADDPRFVHDVLVEDPAKSDVQPRPAAGDKVVVRLNEWKRRRDVITGTIVDRLGRTHEPRAELLGVFVKYDLDPDFPADVLREADALPATVNPRELVGRLDYREVPTFTIDPDDAKDFDDALSVETLDNGETRIGIHIADVSHYVQPGTALDREAQRRGNSTYLVGTVIPMLPEKLSNGLCSLVEGQIRLTKAVFLTFAKNGRLVKTAFANTAIRSRKRLTYKQAYALLFENDLERVRALPVPPKHQTGSTGRTLRSLKPAELADLQTWVRQLWSIASKLRTNRMAGGALDLDMPETKIFVDEQGYADRLERVEHDESHQLIEEFMLAANEAVARVTRVHHLPSLYRVHDEPDPEKLNEYRDTLATFDLHVGDLTKRDELTKLLVRLRDHPQGYTLRTQLLRSLRKAAYRATADGHFGLNKRDYTHFTSPIRRYADLVVHRVFDYYLIKFAGHPQPAGYRFGYDQAAMQRIGEHLSLTETNSQEAERESVKIKLLEFFERQLERKEPTRLTAIITDVRSRGFFVELEESMTFGFVSAENLPNDTYVLNAAGTALVGRRRKQKFELGARLDVVVKKVDRFRRQIDFAPAG</sequence>